<sequence length="146" mass="17552">MIILITLLALVVLNFYGIYTNKFYFFKPDNYIFPLLSIIHFVYLYVVWFKITEHEPPDPKMRNLEYAMYAVVVVYLYKIYDSFLVISSFSEYEEHVIPASFIPVATLTIVLYCLLALLTLFSFWQRKRYVGVYNFENYNDNLNIWQ</sequence>
<dbReference type="OrthoDB" id="1436004at2"/>
<feature type="transmembrane region" description="Helical" evidence="1">
    <location>
        <begin position="63"/>
        <end position="80"/>
    </location>
</feature>
<evidence type="ECO:0000313" key="2">
    <source>
        <dbReference type="EMBL" id="RDY62052.1"/>
    </source>
</evidence>
<accession>A0A371JWC7</accession>
<keyword evidence="3" id="KW-1185">Reference proteome</keyword>
<reference evidence="2 3" key="1">
    <citation type="submission" date="2018-08" db="EMBL/GenBank/DDBJ databases">
        <title>Muricauda nanhaiensis sp. nov., isolated from seawater of the South China Sea.</title>
        <authorList>
            <person name="Dang Y."/>
        </authorList>
    </citation>
    <scope>NUCLEOTIDE SEQUENCE [LARGE SCALE GENOMIC DNA]</scope>
    <source>
        <strain evidence="2 3">SM1704</strain>
    </source>
</reference>
<dbReference type="Proteomes" id="UP000261828">
    <property type="component" value="Unassembled WGS sequence"/>
</dbReference>
<evidence type="ECO:0000256" key="1">
    <source>
        <dbReference type="SAM" id="Phobius"/>
    </source>
</evidence>
<feature type="transmembrane region" description="Helical" evidence="1">
    <location>
        <begin position="33"/>
        <end position="51"/>
    </location>
</feature>
<name>A0A371JWC7_9FLAO</name>
<feature type="transmembrane region" description="Helical" evidence="1">
    <location>
        <begin position="100"/>
        <end position="124"/>
    </location>
</feature>
<keyword evidence="1" id="KW-0812">Transmembrane</keyword>
<dbReference type="AlphaFoldDB" id="A0A371JWC7"/>
<comment type="caution">
    <text evidence="2">The sequence shown here is derived from an EMBL/GenBank/DDBJ whole genome shotgun (WGS) entry which is preliminary data.</text>
</comment>
<keyword evidence="1" id="KW-1133">Transmembrane helix</keyword>
<evidence type="ECO:0000313" key="3">
    <source>
        <dbReference type="Proteomes" id="UP000261828"/>
    </source>
</evidence>
<organism evidence="2 3">
    <name type="scientific">Flagellimonas nanhaiensis</name>
    <dbReference type="NCBI Taxonomy" id="2292706"/>
    <lineage>
        <taxon>Bacteria</taxon>
        <taxon>Pseudomonadati</taxon>
        <taxon>Bacteroidota</taxon>
        <taxon>Flavobacteriia</taxon>
        <taxon>Flavobacteriales</taxon>
        <taxon>Flavobacteriaceae</taxon>
        <taxon>Flagellimonas</taxon>
    </lineage>
</organism>
<keyword evidence="1" id="KW-0472">Membrane</keyword>
<proteinExistence type="predicted"/>
<dbReference type="EMBL" id="QTJX01000001">
    <property type="protein sequence ID" value="RDY62052.1"/>
    <property type="molecule type" value="Genomic_DNA"/>
</dbReference>
<gene>
    <name evidence="2" type="ORF">DX873_05540</name>
</gene>
<protein>
    <submittedName>
        <fullName evidence="2">Uncharacterized protein</fullName>
    </submittedName>
</protein>